<feature type="compositionally biased region" description="Acidic residues" evidence="2">
    <location>
        <begin position="2354"/>
        <end position="2366"/>
    </location>
</feature>
<name>A0A2A6C088_PRIPA</name>
<dbReference type="GO" id="GO:0008017">
    <property type="term" value="F:microtubule binding"/>
    <property type="evidence" value="ECO:0000318"/>
    <property type="project" value="GO_Central"/>
</dbReference>
<accession>A0A2A6C088</accession>
<feature type="coiled-coil region" evidence="1">
    <location>
        <begin position="771"/>
        <end position="805"/>
    </location>
</feature>
<keyword evidence="1" id="KW-0175">Coiled coil</keyword>
<feature type="compositionally biased region" description="Low complexity" evidence="2">
    <location>
        <begin position="208"/>
        <end position="218"/>
    </location>
</feature>
<accession>A0A8R1Y8Z8</accession>
<feature type="region of interest" description="Disordered" evidence="2">
    <location>
        <begin position="1124"/>
        <end position="1143"/>
    </location>
</feature>
<gene>
    <name evidence="3" type="primary">WBGene00099046</name>
</gene>
<reference evidence="4" key="1">
    <citation type="journal article" date="2008" name="Nat. Genet.">
        <title>The Pristionchus pacificus genome provides a unique perspective on nematode lifestyle and parasitism.</title>
        <authorList>
            <person name="Dieterich C."/>
            <person name="Clifton S.W."/>
            <person name="Schuster L.N."/>
            <person name="Chinwalla A."/>
            <person name="Delehaunty K."/>
            <person name="Dinkelacker I."/>
            <person name="Fulton L."/>
            <person name="Fulton R."/>
            <person name="Godfrey J."/>
            <person name="Minx P."/>
            <person name="Mitreva M."/>
            <person name="Roeseler W."/>
            <person name="Tian H."/>
            <person name="Witte H."/>
            <person name="Yang S.P."/>
            <person name="Wilson R.K."/>
            <person name="Sommer R.J."/>
        </authorList>
    </citation>
    <scope>NUCLEOTIDE SEQUENCE [LARGE SCALE GENOMIC DNA]</scope>
    <source>
        <strain evidence="4">PS312</strain>
    </source>
</reference>
<feature type="compositionally biased region" description="Basic and acidic residues" evidence="2">
    <location>
        <begin position="479"/>
        <end position="502"/>
    </location>
</feature>
<feature type="compositionally biased region" description="Basic and acidic residues" evidence="2">
    <location>
        <begin position="326"/>
        <end position="335"/>
    </location>
</feature>
<dbReference type="PANTHER" id="PTHR48125:SF10">
    <property type="entry name" value="OS12G0136300 PROTEIN"/>
    <property type="match status" value="1"/>
</dbReference>
<feature type="compositionally biased region" description="Low complexity" evidence="2">
    <location>
        <begin position="84"/>
        <end position="101"/>
    </location>
</feature>
<feature type="compositionally biased region" description="Low complexity" evidence="2">
    <location>
        <begin position="160"/>
        <end position="198"/>
    </location>
</feature>
<proteinExistence type="predicted"/>
<keyword evidence="4" id="KW-1185">Reference proteome</keyword>
<protein>
    <submittedName>
        <fullName evidence="3">Uncharacterized protein</fullName>
    </submittedName>
</protein>
<feature type="region of interest" description="Disordered" evidence="2">
    <location>
        <begin position="2327"/>
        <end position="2394"/>
    </location>
</feature>
<feature type="region of interest" description="Disordered" evidence="2">
    <location>
        <begin position="363"/>
        <end position="502"/>
    </location>
</feature>
<feature type="region of interest" description="Disordered" evidence="2">
    <location>
        <begin position="243"/>
        <end position="262"/>
    </location>
</feature>
<feature type="region of interest" description="Disordered" evidence="2">
    <location>
        <begin position="2256"/>
        <end position="2310"/>
    </location>
</feature>
<feature type="compositionally biased region" description="Basic and acidic residues" evidence="2">
    <location>
        <begin position="659"/>
        <end position="678"/>
    </location>
</feature>
<dbReference type="GO" id="GO:0030036">
    <property type="term" value="P:actin cytoskeleton organization"/>
    <property type="evidence" value="ECO:0000318"/>
    <property type="project" value="GO_Central"/>
</dbReference>
<dbReference type="PANTHER" id="PTHR48125">
    <property type="entry name" value="LP07818P1"/>
    <property type="match status" value="1"/>
</dbReference>
<feature type="compositionally biased region" description="Basic and acidic residues" evidence="2">
    <location>
        <begin position="293"/>
        <end position="315"/>
    </location>
</feature>
<feature type="compositionally biased region" description="Basic and acidic residues" evidence="2">
    <location>
        <begin position="363"/>
        <end position="373"/>
    </location>
</feature>
<feature type="compositionally biased region" description="Polar residues" evidence="2">
    <location>
        <begin position="336"/>
        <end position="347"/>
    </location>
</feature>
<feature type="region of interest" description="Disordered" evidence="2">
    <location>
        <begin position="1431"/>
        <end position="1505"/>
    </location>
</feature>
<feature type="compositionally biased region" description="Pro residues" evidence="2">
    <location>
        <begin position="29"/>
        <end position="48"/>
    </location>
</feature>
<feature type="compositionally biased region" description="Low complexity" evidence="2">
    <location>
        <begin position="1619"/>
        <end position="1646"/>
    </location>
</feature>
<feature type="compositionally biased region" description="Basic and acidic residues" evidence="2">
    <location>
        <begin position="948"/>
        <end position="957"/>
    </location>
</feature>
<feature type="region of interest" description="Disordered" evidence="2">
    <location>
        <begin position="1316"/>
        <end position="1340"/>
    </location>
</feature>
<feature type="region of interest" description="Disordered" evidence="2">
    <location>
        <begin position="928"/>
        <end position="982"/>
    </location>
</feature>
<reference evidence="3" key="2">
    <citation type="submission" date="2022-06" db="UniProtKB">
        <authorList>
            <consortium name="EnsemblMetazoa"/>
        </authorList>
    </citation>
    <scope>IDENTIFICATION</scope>
    <source>
        <strain evidence="3">PS312</strain>
    </source>
</reference>
<feature type="compositionally biased region" description="Basic and acidic residues" evidence="2">
    <location>
        <begin position="966"/>
        <end position="982"/>
    </location>
</feature>
<feature type="region of interest" description="Disordered" evidence="2">
    <location>
        <begin position="1905"/>
        <end position="1933"/>
    </location>
</feature>
<feature type="region of interest" description="Disordered" evidence="2">
    <location>
        <begin position="659"/>
        <end position="746"/>
    </location>
</feature>
<feature type="region of interest" description="Disordered" evidence="2">
    <location>
        <begin position="1"/>
        <end position="238"/>
    </location>
</feature>
<feature type="compositionally biased region" description="Polar residues" evidence="2">
    <location>
        <begin position="219"/>
        <end position="230"/>
    </location>
</feature>
<feature type="compositionally biased region" description="Basic and acidic residues" evidence="2">
    <location>
        <begin position="445"/>
        <end position="456"/>
    </location>
</feature>
<evidence type="ECO:0000313" key="3">
    <source>
        <dbReference type="EnsemblMetazoa" id="PPA09492.1"/>
    </source>
</evidence>
<feature type="region of interest" description="Disordered" evidence="2">
    <location>
        <begin position="1608"/>
        <end position="1714"/>
    </location>
</feature>
<sequence length="2394" mass="267158">MGDDSSSQEKPPSEESSAKQPNAQNTPKPAKPPFVLPRMMPPKPPRSPTPVRVSSSDDEKASKEPPPKPATKALMAPTKSVTQPASTKTPSDKPSTSTGKTVFRPVATSTPKVVKVQAPTAPGTTRQAPGAVSVVKSTMMRKTQQVGDNELYEKYPWLRPSQPSATAATSMPTTSSSPAKTPGWQQSSLQKQKSGSQSTRPFIPPGSTPTTSRPTPLSNQSTPGSGSTTRPAVPSYRALAQPIAVTRLGDRPRMPTADKAGVKVTSQGLTVLEFLKSSEPKKKWDEMTLEEQQDQRKRDMAKLTEGRIMDEEMRNRTHPRPPPEIVRPKIEKASKTTEGMPTLTPSSRVSDDVIARFKETAAKNAGKWKEDAGGSRLIVSGSSQPKSAPRETIRAYVPPPPPRRTTFDPFAPPAPKRERPIISGINSQRAQAEAKAAGTSAQDKTPAKKGPEKPEDISLNDDFGDTGGMSDYEEATPNLKKEGDKLDETALKVKKEKDQEARRQELLKPSMKQLYSEEMAALARDKERFERELKERLSREKAQLPALPSLSQLTTLRNKPDDLKVAMDRLVENMKKIGSTEDNQDAPQGELTKHLNNMMDTMRKEVFLGTVRTEVYEAPDNQFEDAVTSYLRTSSMARLSKEDYDRGAQAMRIMRAENEKKRIAEMRRSQRRRAETKYTKRALAKLTPAQRLRRALPAPRTPPGSPPGGSPPVSTAGSRAHTPERAPEPMTPPGSPPSEYQYSRRNASRKRLEVMLDDEFDMPMDDFDRERKEFKLREEVKKRQLQQLQRNYQFHQHEYKMLESQPRGRPSYPSMPHIGQRNLTEFLRQDRKNDSKMLELLLQSSTVHANASDRIRPYTRRLSTSTPSTRGRDIQKRMKECDQILSDFYRSLSRDPLSVYEKERRINAAVAQSSSLLSWMESSLQAHKSSADGELAPALSPAGGEQGEPEKARKSWDEPEAPPTLDRSRDGGEGGKKAAKDKEVITQKLANLWQIVNGAPRHIRELARRPLPTTNNERAKALLDMRMRIVTVEKLKGPFEFRANSSDENDDSEQDEIMMLDSDIEDMPMLYGESRTSRQKREEATLQAKRKAFAEKKLEDERRLIRDNQRALLGGMVVGLHPGESIDNLRKTSSNDSDDAASSKRKVLIRKELTLKAKESRILAEFYVYWREKEKERKEKAKQSCDLIIAESPAEVESFNEMRPDVRIEYDKWRKMRQRLRIVRLNTGNLVDAVELAEVFVPDAMEEDALEDTRPYQIMSLALKESKDNVMDRSGTMWTKKPNPKRNELLERLSEKQRITKKKWMGYKLTPSEKKFMKTFPKPPRSNKGKGQGFVPDPEQHSSLSLSVLENRLRKGIASIPSEGDEGGIRIPANSAEGGRRKIVIKRTPEGGKLLHILNYGAPRASVEAAVLAVMDAMVNTICEDEDAALDALDGPEDDEPRRPSILRKPFVFKPADHSCPKTQEGGRTQNDNPTAGAAAASAPHPGQPIAAIAPPSPRKPTIVVVRKPPPKIDDARVVRLVMDNILYKVTGEEAAARKNLTPIWMPPKAPDALGASSKEIYWKPAAKALAATLITASASAHKRHVVVPRKRERETVDDEVKSTSLRLLQKAKTAPKDSGAATASSSTVMASSAATASAEDAPSTSKESTGSDFPLDWFDDDILEVEREKDEEGKEAKDKIIDSSGGDRKATHPDSDDEVTIVRGKEGDGESLSSIIADTNWPGKKGFEEWKAKHGGESLTVVTPRMEPRKSTRIKSNPTLADALDRTMKEEGKSPGDKLGWIDCLRLVDDKKGAGVRMKNMKKKMDKMEKKWIRVDEKTALKIEEEKKGAAGEKVLQKTPVETPVQKRYFTTQSGKRILLKPHRTIKKEQKEAEDAPPQLDPEVVGATATAVPASPSQQRLLAAATTRAAGVKDPAPTAPATASPAAAAAAVTPKLHMKLRERSAGKMEASSPRKPGVRSAAATQIIARAAATAAAGRTPKESAAWISTLPVEWRSMQPIQRSDRSSSPPLPPVNPPRDLAREQAIKAEREHQLKQQLWEFRKNEATISRQSEQIEMQKRLLLEMRKEMEKTYENADMMNKLVEQARMKTTVAAEETRRRGFENYKRKAIRREKALIKEVEHTKDLLDKANKKHSDGLGGLPKKAPSCPVPFTKAPVRSRNNRVHFVMEAIRRVVGDGVEGDDELEKEQVKAIIERLKSKYDIQGNMNVEQDREFCSVHEIGYRKRIYMKKFLAKMGLDFFCSQRSFDKMRRELGEGDGTEETEITVKREKEDGNGRKAGGGRKKAMIDPREISLARNGSDDEDASDNDIEELIIEEDYKDFDELRRGMTDGGETSGGERGTTNRGLSWLMTSDEEYVQESEPDDQPGPSNRYMHLPNRYAASSSTVSTWDAQ</sequence>
<evidence type="ECO:0000256" key="1">
    <source>
        <dbReference type="SAM" id="Coils"/>
    </source>
</evidence>
<evidence type="ECO:0000256" key="2">
    <source>
        <dbReference type="SAM" id="MobiDB-lite"/>
    </source>
</evidence>
<feature type="compositionally biased region" description="Basic and acidic residues" evidence="2">
    <location>
        <begin position="2266"/>
        <end position="2277"/>
    </location>
</feature>
<feature type="compositionally biased region" description="Pro residues" evidence="2">
    <location>
        <begin position="699"/>
        <end position="710"/>
    </location>
</feature>
<feature type="region of interest" description="Disordered" evidence="2">
    <location>
        <begin position="283"/>
        <end position="347"/>
    </location>
</feature>
<feature type="coiled-coil region" evidence="1">
    <location>
        <begin position="512"/>
        <end position="539"/>
    </location>
</feature>
<feature type="compositionally biased region" description="Polar residues" evidence="2">
    <location>
        <begin position="2382"/>
        <end position="2394"/>
    </location>
</feature>
<dbReference type="Proteomes" id="UP000005239">
    <property type="component" value="Unassembled WGS sequence"/>
</dbReference>
<feature type="compositionally biased region" description="Basic and acidic residues" evidence="2">
    <location>
        <begin position="55"/>
        <end position="66"/>
    </location>
</feature>
<feature type="region of interest" description="Disordered" evidence="2">
    <location>
        <begin position="1999"/>
        <end position="2019"/>
    </location>
</feature>
<feature type="compositionally biased region" description="Low complexity" evidence="2">
    <location>
        <begin position="686"/>
        <end position="698"/>
    </location>
</feature>
<organism evidence="3 4">
    <name type="scientific">Pristionchus pacificus</name>
    <name type="common">Parasitic nematode worm</name>
    <dbReference type="NCBI Taxonomy" id="54126"/>
    <lineage>
        <taxon>Eukaryota</taxon>
        <taxon>Metazoa</taxon>
        <taxon>Ecdysozoa</taxon>
        <taxon>Nematoda</taxon>
        <taxon>Chromadorea</taxon>
        <taxon>Rhabditida</taxon>
        <taxon>Rhabditina</taxon>
        <taxon>Diplogasteromorpha</taxon>
        <taxon>Diplogasteroidea</taxon>
        <taxon>Neodiplogasteridae</taxon>
        <taxon>Pristionchus</taxon>
    </lineage>
</organism>
<feature type="compositionally biased region" description="Basic and acidic residues" evidence="2">
    <location>
        <begin position="1665"/>
        <end position="1695"/>
    </location>
</feature>
<evidence type="ECO:0000313" key="4">
    <source>
        <dbReference type="Proteomes" id="UP000005239"/>
    </source>
</evidence>
<dbReference type="GO" id="GO:0005737">
    <property type="term" value="C:cytoplasm"/>
    <property type="evidence" value="ECO:0000318"/>
    <property type="project" value="GO_Central"/>
</dbReference>
<dbReference type="EnsemblMetazoa" id="PPA09492.1">
    <property type="protein sequence ID" value="PPA09492.1"/>
    <property type="gene ID" value="WBGene00099046"/>
</dbReference>
<feature type="compositionally biased region" description="Gly residues" evidence="2">
    <location>
        <begin position="2331"/>
        <end position="2341"/>
    </location>
</feature>